<evidence type="ECO:0000256" key="4">
    <source>
        <dbReference type="ARBA" id="ARBA00013346"/>
    </source>
</evidence>
<proteinExistence type="inferred from homology"/>
<keyword evidence="5" id="KW-0963">Cytoplasm</keyword>
<dbReference type="GO" id="GO:0032259">
    <property type="term" value="P:methylation"/>
    <property type="evidence" value="ECO:0007669"/>
    <property type="project" value="UniProtKB-KW"/>
</dbReference>
<evidence type="ECO:0000256" key="12">
    <source>
        <dbReference type="SAM" id="MobiDB-lite"/>
    </source>
</evidence>
<evidence type="ECO:0000313" key="14">
    <source>
        <dbReference type="Proteomes" id="UP000823521"/>
    </source>
</evidence>
<dbReference type="EC" id="2.1.1.77" evidence="3"/>
<dbReference type="Gene3D" id="3.40.50.150">
    <property type="entry name" value="Vaccinia Virus protein VP39"/>
    <property type="match status" value="1"/>
</dbReference>
<reference evidence="13 14" key="1">
    <citation type="submission" date="2019-12" db="EMBL/GenBank/DDBJ databases">
        <title>Whole genome sequencing of endophytic Actinobacterium Micromonospora sp. MPMI6T.</title>
        <authorList>
            <person name="Evv R."/>
            <person name="Podile A.R."/>
        </authorList>
    </citation>
    <scope>NUCLEOTIDE SEQUENCE [LARGE SCALE GENOMIC DNA]</scope>
    <source>
        <strain evidence="13 14">MPMI6</strain>
    </source>
</reference>
<protein>
    <recommendedName>
        <fullName evidence="4">Protein-L-isoaspartate O-methyltransferase</fullName>
        <ecNumber evidence="3">2.1.1.77</ecNumber>
    </recommendedName>
    <alternativeName>
        <fullName evidence="11">L-isoaspartyl protein carboxyl methyltransferase</fullName>
    </alternativeName>
    <alternativeName>
        <fullName evidence="9">Protein L-isoaspartyl methyltransferase</fullName>
    </alternativeName>
    <alternativeName>
        <fullName evidence="10">Protein-beta-aspartate methyltransferase</fullName>
    </alternativeName>
</protein>
<evidence type="ECO:0000256" key="6">
    <source>
        <dbReference type="ARBA" id="ARBA00022603"/>
    </source>
</evidence>
<evidence type="ECO:0000256" key="1">
    <source>
        <dbReference type="ARBA" id="ARBA00004496"/>
    </source>
</evidence>
<dbReference type="Pfam" id="PF01135">
    <property type="entry name" value="PCMT"/>
    <property type="match status" value="1"/>
</dbReference>
<dbReference type="PANTHER" id="PTHR11579:SF0">
    <property type="entry name" value="PROTEIN-L-ISOASPARTATE(D-ASPARTATE) O-METHYLTRANSFERASE"/>
    <property type="match status" value="1"/>
</dbReference>
<keyword evidence="7" id="KW-0808">Transferase</keyword>
<accession>A0ABS3VM51</accession>
<evidence type="ECO:0000256" key="8">
    <source>
        <dbReference type="ARBA" id="ARBA00022691"/>
    </source>
</evidence>
<comment type="caution">
    <text evidence="13">The sequence shown here is derived from an EMBL/GenBank/DDBJ whole genome shotgun (WGS) entry which is preliminary data.</text>
</comment>
<evidence type="ECO:0000256" key="2">
    <source>
        <dbReference type="ARBA" id="ARBA00005369"/>
    </source>
</evidence>
<evidence type="ECO:0000256" key="9">
    <source>
        <dbReference type="ARBA" id="ARBA00030757"/>
    </source>
</evidence>
<evidence type="ECO:0000256" key="7">
    <source>
        <dbReference type="ARBA" id="ARBA00022679"/>
    </source>
</evidence>
<evidence type="ECO:0000256" key="3">
    <source>
        <dbReference type="ARBA" id="ARBA00011890"/>
    </source>
</evidence>
<dbReference type="GO" id="GO:0008168">
    <property type="term" value="F:methyltransferase activity"/>
    <property type="evidence" value="ECO:0007669"/>
    <property type="project" value="UniProtKB-KW"/>
</dbReference>
<organism evidence="13 14">
    <name type="scientific">Micromonospora echinofusca</name>
    <dbReference type="NCBI Taxonomy" id="47858"/>
    <lineage>
        <taxon>Bacteria</taxon>
        <taxon>Bacillati</taxon>
        <taxon>Actinomycetota</taxon>
        <taxon>Actinomycetes</taxon>
        <taxon>Micromonosporales</taxon>
        <taxon>Micromonosporaceae</taxon>
        <taxon>Micromonospora</taxon>
    </lineage>
</organism>
<dbReference type="Proteomes" id="UP000823521">
    <property type="component" value="Unassembled WGS sequence"/>
</dbReference>
<keyword evidence="8" id="KW-0949">S-adenosyl-L-methionine</keyword>
<gene>
    <name evidence="13" type="primary">fxlM</name>
    <name evidence="13" type="ORF">GSF22_06175</name>
</gene>
<dbReference type="EMBL" id="WVUH01000030">
    <property type="protein sequence ID" value="MBO4205595.1"/>
    <property type="molecule type" value="Genomic_DNA"/>
</dbReference>
<keyword evidence="6 13" id="KW-0489">Methyltransferase</keyword>
<dbReference type="InterPro" id="IPR027573">
    <property type="entry name" value="Methyltran_FxLD"/>
</dbReference>
<comment type="subcellular location">
    <subcellularLocation>
        <location evidence="1">Cytoplasm</location>
    </subcellularLocation>
</comment>
<feature type="region of interest" description="Disordered" evidence="12">
    <location>
        <begin position="368"/>
        <end position="390"/>
    </location>
</feature>
<evidence type="ECO:0000256" key="11">
    <source>
        <dbReference type="ARBA" id="ARBA00031350"/>
    </source>
</evidence>
<keyword evidence="14" id="KW-1185">Reference proteome</keyword>
<dbReference type="InterPro" id="IPR029063">
    <property type="entry name" value="SAM-dependent_MTases_sf"/>
</dbReference>
<evidence type="ECO:0000313" key="13">
    <source>
        <dbReference type="EMBL" id="MBO4205595.1"/>
    </source>
</evidence>
<evidence type="ECO:0000256" key="5">
    <source>
        <dbReference type="ARBA" id="ARBA00022490"/>
    </source>
</evidence>
<dbReference type="PANTHER" id="PTHR11579">
    <property type="entry name" value="PROTEIN-L-ISOASPARTATE O-METHYLTRANSFERASE"/>
    <property type="match status" value="1"/>
</dbReference>
<dbReference type="CDD" id="cd02440">
    <property type="entry name" value="AdoMet_MTases"/>
    <property type="match status" value="1"/>
</dbReference>
<sequence>MDTAIASTAPEQLRAALAANLSEKEWIRTPAVDAAFRAVPRHLFVPDTVTLADAYADDVVVTQRDPAGKATSSVSAPWLQAYMLEQARLRPSARVLEVGSGGYNAALIAHVAGPDGTVVTVDIDTAVSDRARTSLDRAGYRQVTVVQGDGEYGHQPSAPYDAIIVTVETADLPPAWLDQLAPHGVLIAPLRIRGMTRCLTLRRHDDHLLATAALQCGFVPMQGNGRSPTRRLPLRGDDVVLILDDTTTEANLDALTSALHTPRLDAWSPVTITMQDGSSFESLHLWLASQPRPFGVLAVDRERTAGLVDPQDRFVCPTLLTTDSLAYLAMRKLDDTTWQFGTHGFGPHADTLTTDMLDLITVWDHDHRHGPGPKITAHPTGTHPPTPDRPQLLIARRHTTITITWPATGEPR</sequence>
<name>A0ABS3VM51_MICEH</name>
<dbReference type="SUPFAM" id="SSF53335">
    <property type="entry name" value="S-adenosyl-L-methionine-dependent methyltransferases"/>
    <property type="match status" value="1"/>
</dbReference>
<comment type="similarity">
    <text evidence="2">Belongs to the methyltransferase superfamily. L-isoaspartyl/D-aspartyl protein methyltransferase family.</text>
</comment>
<dbReference type="NCBIfam" id="TIGR04364">
    <property type="entry name" value="methyltran_FxLD"/>
    <property type="match status" value="1"/>
</dbReference>
<dbReference type="InterPro" id="IPR000682">
    <property type="entry name" value="PCMT"/>
</dbReference>
<evidence type="ECO:0000256" key="10">
    <source>
        <dbReference type="ARBA" id="ARBA00031323"/>
    </source>
</evidence>